<evidence type="ECO:0000256" key="3">
    <source>
        <dbReference type="ARBA" id="ARBA00022738"/>
    </source>
</evidence>
<comment type="subcellular location">
    <subcellularLocation>
        <location evidence="1">Cellular thylakoid membrane</location>
        <topology evidence="1">Peripheral membrane protein</topology>
        <orientation evidence="1">Cytoplasmic side</orientation>
    </subcellularLocation>
</comment>
<comment type="caution">
    <text evidence="8">The sequence shown here is derived from an EMBL/GenBank/DDBJ whole genome shotgun (WGS) entry which is preliminary data.</text>
</comment>
<dbReference type="EMBL" id="PQWO01000028">
    <property type="protein sequence ID" value="PZD70781.1"/>
    <property type="molecule type" value="Genomic_DNA"/>
</dbReference>
<dbReference type="SMART" id="SM01094">
    <property type="entry name" value="CpcD"/>
    <property type="match status" value="2"/>
</dbReference>
<dbReference type="PROSITE" id="PS51441">
    <property type="entry name" value="CPCD_LIKE"/>
    <property type="match status" value="2"/>
</dbReference>
<feature type="domain" description="CpcD-like" evidence="7">
    <location>
        <begin position="93"/>
        <end position="145"/>
    </location>
</feature>
<name>A0A2W1JNF3_9CYAN</name>
<dbReference type="GO" id="GO:0031676">
    <property type="term" value="C:plasma membrane-derived thylakoid membrane"/>
    <property type="evidence" value="ECO:0007669"/>
    <property type="project" value="UniProtKB-SubCell"/>
</dbReference>
<keyword evidence="2" id="KW-0042">Antenna complex</keyword>
<evidence type="ECO:0000256" key="4">
    <source>
        <dbReference type="ARBA" id="ARBA00023078"/>
    </source>
</evidence>
<keyword evidence="4" id="KW-0793">Thylakoid</keyword>
<feature type="domain" description="CpcD-like" evidence="7">
    <location>
        <begin position="14"/>
        <end position="71"/>
    </location>
</feature>
<dbReference type="RefSeq" id="WP_110988694.1">
    <property type="nucleotide sequence ID" value="NZ_CAWNWM010000028.1"/>
</dbReference>
<evidence type="ECO:0000313" key="8">
    <source>
        <dbReference type="EMBL" id="PZD70781.1"/>
    </source>
</evidence>
<dbReference type="Pfam" id="PF01383">
    <property type="entry name" value="CpcD"/>
    <property type="match status" value="2"/>
</dbReference>
<gene>
    <name evidence="8" type="primary">cpcD</name>
    <name evidence="8" type="ORF">C1752_09147</name>
</gene>
<dbReference type="InterPro" id="IPR008213">
    <property type="entry name" value="CpcD-like_dom"/>
</dbReference>
<proteinExistence type="predicted"/>
<keyword evidence="9" id="KW-1185">Reference proteome</keyword>
<accession>A0A2W1JNF3</accession>
<keyword evidence="5" id="KW-0472">Membrane</keyword>
<keyword evidence="3 6" id="KW-0605">Phycobilisome</keyword>
<evidence type="ECO:0000256" key="5">
    <source>
        <dbReference type="ARBA" id="ARBA00023136"/>
    </source>
</evidence>
<evidence type="ECO:0000313" key="9">
    <source>
        <dbReference type="Proteomes" id="UP000248857"/>
    </source>
</evidence>
<protein>
    <submittedName>
        <fullName evidence="8">Phycobilisome linker polypeptide, phycocyanin-associated, rod</fullName>
    </submittedName>
</protein>
<dbReference type="Proteomes" id="UP000248857">
    <property type="component" value="Unassembled WGS sequence"/>
</dbReference>
<evidence type="ECO:0000256" key="1">
    <source>
        <dbReference type="ARBA" id="ARBA00004445"/>
    </source>
</evidence>
<evidence type="ECO:0000256" key="6">
    <source>
        <dbReference type="PROSITE-ProRule" id="PRU00771"/>
    </source>
</evidence>
<dbReference type="OrthoDB" id="574405at2"/>
<evidence type="ECO:0000256" key="2">
    <source>
        <dbReference type="ARBA" id="ARBA00022549"/>
    </source>
</evidence>
<reference evidence="8 9" key="1">
    <citation type="journal article" date="2018" name="Sci. Rep.">
        <title>A novel species of the marine cyanobacterium Acaryochloris with a unique pigment content and lifestyle.</title>
        <authorList>
            <person name="Partensky F."/>
            <person name="Six C."/>
            <person name="Ratin M."/>
            <person name="Garczarek L."/>
            <person name="Vaulot D."/>
            <person name="Probert I."/>
            <person name="Calteau A."/>
            <person name="Gourvil P."/>
            <person name="Marie D."/>
            <person name="Grebert T."/>
            <person name="Bouchier C."/>
            <person name="Le Panse S."/>
            <person name="Gachenot M."/>
            <person name="Rodriguez F."/>
            <person name="Garrido J.L."/>
        </authorList>
    </citation>
    <scope>NUCLEOTIDE SEQUENCE [LARGE SCALE GENOMIC DNA]</scope>
    <source>
        <strain evidence="8 9">RCC1774</strain>
    </source>
</reference>
<organism evidence="8 9">
    <name type="scientific">Acaryochloris thomasi RCC1774</name>
    <dbReference type="NCBI Taxonomy" id="1764569"/>
    <lineage>
        <taxon>Bacteria</taxon>
        <taxon>Bacillati</taxon>
        <taxon>Cyanobacteriota</taxon>
        <taxon>Cyanophyceae</taxon>
        <taxon>Acaryochloridales</taxon>
        <taxon>Acaryochloridaceae</taxon>
        <taxon>Acaryochloris</taxon>
        <taxon>Acaryochloris thomasi</taxon>
    </lineage>
</organism>
<evidence type="ECO:0000259" key="7">
    <source>
        <dbReference type="PROSITE" id="PS51441"/>
    </source>
</evidence>
<dbReference type="AlphaFoldDB" id="A0A2W1JNF3"/>
<dbReference type="GO" id="GO:0030089">
    <property type="term" value="C:phycobilisome"/>
    <property type="evidence" value="ECO:0007669"/>
    <property type="project" value="UniProtKB-UniRule"/>
</dbReference>
<sequence>MLGKFQSAPSSANSRVFIYEVEGLRQNDQTEGNSHEIRDSAVLLKVPYRRMNEEMQRISRLGGKIVSIRPLDGSTPVGKTRKKALRSFAPNQESLYRVRFAQSGRPGTPQVRRSMNECVVSRGQLSSTLQRLNQRGNRVVDVSPA</sequence>